<keyword evidence="7" id="KW-1185">Reference proteome</keyword>
<dbReference type="STRING" id="930128.SAMN05192532_102319"/>
<dbReference type="Proteomes" id="UP000199516">
    <property type="component" value="Unassembled WGS sequence"/>
</dbReference>
<dbReference type="Pfam" id="PF01613">
    <property type="entry name" value="Flavin_Reduct"/>
    <property type="match status" value="1"/>
</dbReference>
<dbReference type="InterPro" id="IPR012349">
    <property type="entry name" value="Split_barrel_FMN-bd"/>
</dbReference>
<dbReference type="InterPro" id="IPR002563">
    <property type="entry name" value="Flavin_Rdtase-like_dom"/>
</dbReference>
<evidence type="ECO:0000259" key="5">
    <source>
        <dbReference type="SMART" id="SM00903"/>
    </source>
</evidence>
<keyword evidence="2" id="KW-0285">Flavoprotein</keyword>
<evidence type="ECO:0000256" key="2">
    <source>
        <dbReference type="ARBA" id="ARBA00022630"/>
    </source>
</evidence>
<comment type="similarity">
    <text evidence="4">Belongs to the flavoredoxin family.</text>
</comment>
<accession>A0A1I2BI36</accession>
<dbReference type="PANTHER" id="PTHR33798">
    <property type="entry name" value="FLAVOPROTEIN OXYGENASE"/>
    <property type="match status" value="1"/>
</dbReference>
<gene>
    <name evidence="6" type="ORF">SAMN05192532_102319</name>
</gene>
<dbReference type="GO" id="GO:0010181">
    <property type="term" value="F:FMN binding"/>
    <property type="evidence" value="ECO:0007669"/>
    <property type="project" value="InterPro"/>
</dbReference>
<dbReference type="OrthoDB" id="9794638at2"/>
<dbReference type="Gene3D" id="2.30.110.10">
    <property type="entry name" value="Electron Transport, Fmn-binding Protein, Chain A"/>
    <property type="match status" value="1"/>
</dbReference>
<evidence type="ECO:0000256" key="3">
    <source>
        <dbReference type="ARBA" id="ARBA00022643"/>
    </source>
</evidence>
<sequence>MPNEHAHIFNPEDLRTQDMYKLMIGSVVPRPIAWISSKSKEGVLNLAPFSFFTVASRKPPTLLVSIGPGVGERKGTIKDTLTNIRDVEEYVINIVPDKLANPMHESSLHVAPEVNEFESAGLTPEPSVTIDVPAVKESPIAFECKLDRIIEVGTDHLVLGQVQRARIDDDAYLGNYKTDIENWKPLARLAGDYANLTPSFKLPRE</sequence>
<dbReference type="RefSeq" id="WP_091658720.1">
    <property type="nucleotide sequence ID" value="NZ_FONT01000002.1"/>
</dbReference>
<dbReference type="AlphaFoldDB" id="A0A1I2BI36"/>
<reference evidence="6 7" key="1">
    <citation type="submission" date="2016-10" db="EMBL/GenBank/DDBJ databases">
        <authorList>
            <person name="de Groot N.N."/>
        </authorList>
    </citation>
    <scope>NUCLEOTIDE SEQUENCE [LARGE SCALE GENOMIC DNA]</scope>
    <source>
        <strain evidence="6 7">DSM 23995</strain>
    </source>
</reference>
<dbReference type="SUPFAM" id="SSF50475">
    <property type="entry name" value="FMN-binding split barrel"/>
    <property type="match status" value="1"/>
</dbReference>
<organism evidence="6 7">
    <name type="scientific">Alteribacillus iranensis</name>
    <dbReference type="NCBI Taxonomy" id="930128"/>
    <lineage>
        <taxon>Bacteria</taxon>
        <taxon>Bacillati</taxon>
        <taxon>Bacillota</taxon>
        <taxon>Bacilli</taxon>
        <taxon>Bacillales</taxon>
        <taxon>Bacillaceae</taxon>
        <taxon>Alteribacillus</taxon>
    </lineage>
</organism>
<keyword evidence="3" id="KW-0288">FMN</keyword>
<evidence type="ECO:0000256" key="1">
    <source>
        <dbReference type="ARBA" id="ARBA00001917"/>
    </source>
</evidence>
<evidence type="ECO:0000313" key="7">
    <source>
        <dbReference type="Proteomes" id="UP000199516"/>
    </source>
</evidence>
<evidence type="ECO:0000256" key="4">
    <source>
        <dbReference type="ARBA" id="ARBA00038054"/>
    </source>
</evidence>
<dbReference type="EMBL" id="FONT01000002">
    <property type="protein sequence ID" value="SFE55862.1"/>
    <property type="molecule type" value="Genomic_DNA"/>
</dbReference>
<comment type="cofactor">
    <cofactor evidence="1">
        <name>FMN</name>
        <dbReference type="ChEBI" id="CHEBI:58210"/>
    </cofactor>
</comment>
<proteinExistence type="inferred from homology"/>
<protein>
    <submittedName>
        <fullName evidence="6">NADH-FMN oxidoreductase RutF, flavin reductase (DIM6/NTAB) family</fullName>
    </submittedName>
</protein>
<dbReference type="SMART" id="SM00903">
    <property type="entry name" value="Flavin_Reduct"/>
    <property type="match status" value="1"/>
</dbReference>
<dbReference type="PANTHER" id="PTHR33798:SF5">
    <property type="entry name" value="FLAVIN REDUCTASE LIKE DOMAIN-CONTAINING PROTEIN"/>
    <property type="match status" value="1"/>
</dbReference>
<evidence type="ECO:0000313" key="6">
    <source>
        <dbReference type="EMBL" id="SFE55862.1"/>
    </source>
</evidence>
<name>A0A1I2BI36_9BACI</name>
<feature type="domain" description="Flavin reductase like" evidence="5">
    <location>
        <begin position="25"/>
        <end position="178"/>
    </location>
</feature>
<dbReference type="GO" id="GO:0016646">
    <property type="term" value="F:oxidoreductase activity, acting on the CH-NH group of donors, NAD or NADP as acceptor"/>
    <property type="evidence" value="ECO:0007669"/>
    <property type="project" value="UniProtKB-ARBA"/>
</dbReference>